<dbReference type="InterPro" id="IPR000225">
    <property type="entry name" value="Armadillo"/>
</dbReference>
<feature type="repeat" description="ARM" evidence="1">
    <location>
        <begin position="623"/>
        <end position="656"/>
    </location>
</feature>
<dbReference type="InterPro" id="IPR016024">
    <property type="entry name" value="ARM-type_fold"/>
</dbReference>
<protein>
    <recommendedName>
        <fullName evidence="5">Armadillo/beta-catenin-like repeat family protein</fullName>
    </recommendedName>
</protein>
<gene>
    <name evidence="3" type="ORF">M9Y10_013075</name>
</gene>
<dbReference type="InterPro" id="IPR011989">
    <property type="entry name" value="ARM-like"/>
</dbReference>
<evidence type="ECO:0000313" key="3">
    <source>
        <dbReference type="EMBL" id="KAK8857975.1"/>
    </source>
</evidence>
<dbReference type="PROSITE" id="PS50176">
    <property type="entry name" value="ARM_REPEAT"/>
    <property type="match status" value="2"/>
</dbReference>
<keyword evidence="4" id="KW-1185">Reference proteome</keyword>
<dbReference type="Gene3D" id="1.25.10.10">
    <property type="entry name" value="Leucine-rich Repeat Variant"/>
    <property type="match status" value="3"/>
</dbReference>
<sequence>MEEDEENGIKAIMHKFETELEDLRKISGVNPDNYPLRWIKWETQFKQPSGSRAPPWREAQGDLGYVIASTHDEGIVVILCNQDGKCYPIKGYVVQNDGTEELDYEKTGEEKSSLTDVLRNFSEHFKSNADQALQSGVNEDSEIDREILKNDLISLPQPVLILTPPTNEVEDDKTNEVEDDEPIIPYPKTPPNDQEYWTIYRKMCDYVKTATDPTNTILHEIASNPNLKETIGQRAILAAGSLPSILNVLTIKQAQHSVESHQSRQAEDVIQILSQITLSPNIRRHIAKNEVVKDLLEILKKEERPLMEGLFTTIANCCQNTLFRELMLKNDGVEPLIYQIKKSDLAAQVCYVLWKLNRSEAATQMLMKKHLDQELLRYIQLPPEKLTDVQLVLNITRLLYSIAVYDESTRKMSRELLTFFCQGLVSENTELVCWSAKAFTIFEIGDEQQKTFSSDKCMGPQRLIATLSHTDENIVIAGLESISVVAQNVKIRNEIVEGRILEKISALWKHENPEIMKGVLRALGVLTLSPRCAQMTIKLNIIPDLIEYLHSTDPEFVVFSAKAIGSCCTEKSNLTKLTDLNGIRILWSLMKSPYTGVQAAATKALVPFLMSDNSPTIVRTFVDGLDLLVDLLRSNDPEVQASACMAITEVARDKENLAVMTDLGLVELLSRLLSSKLDSVRKPLADAIGVSADWANNRRRFGEEGAVDPLVSYLRPPSNNTEVHASTAKALKALSEDNENSNKLRHAGVVKYLLKMVHNRDPDLQMAAAVAIRNIRTNCVHSE</sequence>
<evidence type="ECO:0000256" key="1">
    <source>
        <dbReference type="PROSITE-ProRule" id="PRU00259"/>
    </source>
</evidence>
<dbReference type="SUPFAM" id="SSF48371">
    <property type="entry name" value="ARM repeat"/>
    <property type="match status" value="2"/>
</dbReference>
<feature type="compositionally biased region" description="Acidic residues" evidence="2">
    <location>
        <begin position="168"/>
        <end position="182"/>
    </location>
</feature>
<feature type="repeat" description="ARM" evidence="1">
    <location>
        <begin position="705"/>
        <end position="749"/>
    </location>
</feature>
<name>A0ABR2I8M4_9EUKA</name>
<evidence type="ECO:0000313" key="4">
    <source>
        <dbReference type="Proteomes" id="UP001470230"/>
    </source>
</evidence>
<organism evidence="3 4">
    <name type="scientific">Tritrichomonas musculus</name>
    <dbReference type="NCBI Taxonomy" id="1915356"/>
    <lineage>
        <taxon>Eukaryota</taxon>
        <taxon>Metamonada</taxon>
        <taxon>Parabasalia</taxon>
        <taxon>Tritrichomonadida</taxon>
        <taxon>Tritrichomonadidae</taxon>
        <taxon>Tritrichomonas</taxon>
    </lineage>
</organism>
<accession>A0ABR2I8M4</accession>
<proteinExistence type="predicted"/>
<dbReference type="PANTHER" id="PTHR46241">
    <property type="entry name" value="ARMADILLO REPEAT-CONTAINING PROTEIN 4 ARMC4"/>
    <property type="match status" value="1"/>
</dbReference>
<evidence type="ECO:0000256" key="2">
    <source>
        <dbReference type="SAM" id="MobiDB-lite"/>
    </source>
</evidence>
<evidence type="ECO:0008006" key="5">
    <source>
        <dbReference type="Google" id="ProtNLM"/>
    </source>
</evidence>
<dbReference type="PANTHER" id="PTHR46241:SF1">
    <property type="entry name" value="OUTER DYNEIN ARM-DOCKING COMPLEX SUBUNIT 2"/>
    <property type="match status" value="1"/>
</dbReference>
<dbReference type="Pfam" id="PF00514">
    <property type="entry name" value="Arm"/>
    <property type="match status" value="1"/>
</dbReference>
<dbReference type="Proteomes" id="UP001470230">
    <property type="component" value="Unassembled WGS sequence"/>
</dbReference>
<dbReference type="SMART" id="SM00185">
    <property type="entry name" value="ARM"/>
    <property type="match status" value="6"/>
</dbReference>
<comment type="caution">
    <text evidence="3">The sequence shown here is derived from an EMBL/GenBank/DDBJ whole genome shotgun (WGS) entry which is preliminary data.</text>
</comment>
<feature type="region of interest" description="Disordered" evidence="2">
    <location>
        <begin position="163"/>
        <end position="190"/>
    </location>
</feature>
<dbReference type="EMBL" id="JAPFFF010000019">
    <property type="protein sequence ID" value="KAK8857975.1"/>
    <property type="molecule type" value="Genomic_DNA"/>
</dbReference>
<reference evidence="3 4" key="1">
    <citation type="submission" date="2024-04" db="EMBL/GenBank/DDBJ databases">
        <title>Tritrichomonas musculus Genome.</title>
        <authorList>
            <person name="Alves-Ferreira E."/>
            <person name="Grigg M."/>
            <person name="Lorenzi H."/>
            <person name="Galac M."/>
        </authorList>
    </citation>
    <scope>NUCLEOTIDE SEQUENCE [LARGE SCALE GENOMIC DNA]</scope>
    <source>
        <strain evidence="3 4">EAF2021</strain>
    </source>
</reference>